<accession>A0A4U3M022</accession>
<evidence type="ECO:0000256" key="1">
    <source>
        <dbReference type="SAM" id="MobiDB-lite"/>
    </source>
</evidence>
<proteinExistence type="predicted"/>
<feature type="region of interest" description="Disordered" evidence="1">
    <location>
        <begin position="67"/>
        <end position="94"/>
    </location>
</feature>
<comment type="caution">
    <text evidence="2">The sequence shown here is derived from an EMBL/GenBank/DDBJ whole genome shotgun (WGS) entry which is preliminary data.</text>
</comment>
<sequence length="94" mass="10405">MGLKSSHMYTAAMASVGLSFCTWMISRQIEDAGLDRADRWGIFIGQWAPTLMAMGVALRVEETHMTDDDMRKMDSDMEMGSRTSGGSRVHASAR</sequence>
<keyword evidence="3" id="KW-1185">Reference proteome</keyword>
<organism evidence="2 3">
    <name type="scientific">Herbidospora galbida</name>
    <dbReference type="NCBI Taxonomy" id="2575442"/>
    <lineage>
        <taxon>Bacteria</taxon>
        <taxon>Bacillati</taxon>
        <taxon>Actinomycetota</taxon>
        <taxon>Actinomycetes</taxon>
        <taxon>Streptosporangiales</taxon>
        <taxon>Streptosporangiaceae</taxon>
        <taxon>Herbidospora</taxon>
    </lineage>
</organism>
<evidence type="ECO:0000313" key="3">
    <source>
        <dbReference type="Proteomes" id="UP000308705"/>
    </source>
</evidence>
<dbReference type="EMBL" id="SZQA01000049">
    <property type="protein sequence ID" value="TKK81074.1"/>
    <property type="molecule type" value="Genomic_DNA"/>
</dbReference>
<dbReference type="Proteomes" id="UP000308705">
    <property type="component" value="Unassembled WGS sequence"/>
</dbReference>
<reference evidence="2 3" key="1">
    <citation type="submission" date="2019-04" db="EMBL/GenBank/DDBJ databases">
        <title>Herbidospora sp. NEAU-GS14.nov., a novel actinomycete isolated from soil.</title>
        <authorList>
            <person name="Han L."/>
        </authorList>
    </citation>
    <scope>NUCLEOTIDE SEQUENCE [LARGE SCALE GENOMIC DNA]</scope>
    <source>
        <strain evidence="2 3">NEAU-GS14</strain>
    </source>
</reference>
<protein>
    <submittedName>
        <fullName evidence="2">Uncharacterized protein</fullName>
    </submittedName>
</protein>
<dbReference type="AlphaFoldDB" id="A0A4U3M022"/>
<evidence type="ECO:0000313" key="2">
    <source>
        <dbReference type="EMBL" id="TKK81074.1"/>
    </source>
</evidence>
<name>A0A4U3M022_9ACTN</name>
<dbReference type="OrthoDB" id="9815586at2"/>
<gene>
    <name evidence="2" type="ORF">FDA94_34220</name>
</gene>